<accession>A0ABV9Z081</accession>
<dbReference type="EMBL" id="JBHSJF010000003">
    <property type="protein sequence ID" value="MFC5067113.1"/>
    <property type="molecule type" value="Genomic_DNA"/>
</dbReference>
<reference evidence="2" key="1">
    <citation type="journal article" date="2019" name="Int. J. Syst. Evol. Microbiol.">
        <title>The Global Catalogue of Microorganisms (GCM) 10K type strain sequencing project: providing services to taxonomists for standard genome sequencing and annotation.</title>
        <authorList>
            <consortium name="The Broad Institute Genomics Platform"/>
            <consortium name="The Broad Institute Genome Sequencing Center for Infectious Disease"/>
            <person name="Wu L."/>
            <person name="Ma J."/>
        </authorList>
    </citation>
    <scope>NUCLEOTIDE SEQUENCE [LARGE SCALE GENOMIC DNA]</scope>
    <source>
        <strain evidence="2">CGMCC 1.16444</strain>
    </source>
</reference>
<protein>
    <recommendedName>
        <fullName evidence="3">XRE family transcriptional regulator</fullName>
    </recommendedName>
</protein>
<organism evidence="1 2">
    <name type="scientific">Flaviflagellibacter deserti</name>
    <dbReference type="NCBI Taxonomy" id="2267266"/>
    <lineage>
        <taxon>Bacteria</taxon>
        <taxon>Pseudomonadati</taxon>
        <taxon>Pseudomonadota</taxon>
        <taxon>Alphaproteobacteria</taxon>
        <taxon>Hyphomicrobiales</taxon>
        <taxon>Flaviflagellibacter</taxon>
    </lineage>
</organism>
<name>A0ABV9Z081_9HYPH</name>
<dbReference type="RefSeq" id="WP_114957506.1">
    <property type="nucleotide sequence ID" value="NZ_JBHSJF010000003.1"/>
</dbReference>
<keyword evidence="2" id="KW-1185">Reference proteome</keyword>
<gene>
    <name evidence="1" type="ORF">ACFPFW_03680</name>
</gene>
<proteinExistence type="predicted"/>
<evidence type="ECO:0000313" key="1">
    <source>
        <dbReference type="EMBL" id="MFC5067113.1"/>
    </source>
</evidence>
<comment type="caution">
    <text evidence="1">The sequence shown here is derived from an EMBL/GenBank/DDBJ whole genome shotgun (WGS) entry which is preliminary data.</text>
</comment>
<dbReference type="Proteomes" id="UP001595796">
    <property type="component" value="Unassembled WGS sequence"/>
</dbReference>
<evidence type="ECO:0000313" key="2">
    <source>
        <dbReference type="Proteomes" id="UP001595796"/>
    </source>
</evidence>
<sequence>MTVDEGNDRAARVRAYKLILQELIDRRPSGTRGRIAATLGRNRSFVSQMTSARYDTPIPAQHVSTILDVCHLSPAERAIFMAAYSAAHPGRIAQAGADLRLRPLVVYLPDLDDETRNRSVDKLVIDFIRGLGKLLE</sequence>
<evidence type="ECO:0008006" key="3">
    <source>
        <dbReference type="Google" id="ProtNLM"/>
    </source>
</evidence>